<dbReference type="GeneID" id="36556293"/>
<reference evidence="2 3" key="1">
    <citation type="submission" date="2016-12" db="EMBL/GenBank/DDBJ databases">
        <title>The genomes of Aspergillus section Nigri reveals drivers in fungal speciation.</title>
        <authorList>
            <consortium name="DOE Joint Genome Institute"/>
            <person name="Vesth T.C."/>
            <person name="Nybo J."/>
            <person name="Theobald S."/>
            <person name="Brandl J."/>
            <person name="Frisvad J.C."/>
            <person name="Nielsen K.F."/>
            <person name="Lyhne E.K."/>
            <person name="Kogle M.E."/>
            <person name="Kuo A."/>
            <person name="Riley R."/>
            <person name="Clum A."/>
            <person name="Nolan M."/>
            <person name="Lipzen A."/>
            <person name="Salamov A."/>
            <person name="Henrissat B."/>
            <person name="Wiebenga A."/>
            <person name="De Vries R.P."/>
            <person name="Grigoriev I.V."/>
            <person name="Mortensen U.H."/>
            <person name="Andersen M.R."/>
            <person name="Baker S.E."/>
        </authorList>
    </citation>
    <scope>NUCLEOTIDE SEQUENCE [LARGE SCALE GENOMIC DNA]</scope>
    <source>
        <strain evidence="2 3">IBT 23096</strain>
    </source>
</reference>
<dbReference type="EMBL" id="MSFO01000002">
    <property type="protein sequence ID" value="PLB51966.1"/>
    <property type="molecule type" value="Genomic_DNA"/>
</dbReference>
<organism evidence="2 3">
    <name type="scientific">Aspergillus steynii IBT 23096</name>
    <dbReference type="NCBI Taxonomy" id="1392250"/>
    <lineage>
        <taxon>Eukaryota</taxon>
        <taxon>Fungi</taxon>
        <taxon>Dikarya</taxon>
        <taxon>Ascomycota</taxon>
        <taxon>Pezizomycotina</taxon>
        <taxon>Eurotiomycetes</taxon>
        <taxon>Eurotiomycetidae</taxon>
        <taxon>Eurotiales</taxon>
        <taxon>Aspergillaceae</taxon>
        <taxon>Aspergillus</taxon>
        <taxon>Aspergillus subgen. Circumdati</taxon>
    </lineage>
</organism>
<gene>
    <name evidence="2" type="ORF">P170DRAFT_433870</name>
</gene>
<dbReference type="OrthoDB" id="5396at2759"/>
<evidence type="ECO:0000313" key="3">
    <source>
        <dbReference type="Proteomes" id="UP000234275"/>
    </source>
</evidence>
<dbReference type="SUPFAM" id="SSF102198">
    <property type="entry name" value="Putative cyclase"/>
    <property type="match status" value="1"/>
</dbReference>
<evidence type="ECO:0000313" key="2">
    <source>
        <dbReference type="EMBL" id="PLB51966.1"/>
    </source>
</evidence>
<dbReference type="AlphaFoldDB" id="A0A2I2GGG5"/>
<accession>A0A2I2GGG5</accession>
<dbReference type="STRING" id="1392250.A0A2I2GGG5"/>
<dbReference type="PANTHER" id="PTHR34861">
    <property type="match status" value="1"/>
</dbReference>
<evidence type="ECO:0000256" key="1">
    <source>
        <dbReference type="ARBA" id="ARBA00007865"/>
    </source>
</evidence>
<dbReference type="InterPro" id="IPR007325">
    <property type="entry name" value="KFase/CYL"/>
</dbReference>
<sequence>MAGKSPFDLPFDELPNPKQVWVGSPGSYEEGLGKLAILTPEIVARAAASEIRTGRRVTMGWDLTKLDFPNLNRQPCQHKIVPLLGGIAFDDIYTMNPQQSSQWDGLRHFSQTVPGQPERVFYGGTTADEINDRHNDRIGMQHWAREGIAGRGVLIDYATWAEKKGIEYSTFSTHQVRLSDILEIAEESGIVFQRGDILFVRVGVTKEWDTVMTAQQKQKYSQDPSPEHAGVEATTDVLRWLWDSGFAAIASDTLSWEVYPPQSDVFLHEYVLAGWGMPIGELFDLEALTRVCQELQRWTFFVASVPLNMPGGVSSPPNIMAIF</sequence>
<dbReference type="GO" id="GO:0004061">
    <property type="term" value="F:arylformamidase activity"/>
    <property type="evidence" value="ECO:0007669"/>
    <property type="project" value="InterPro"/>
</dbReference>
<dbReference type="VEuPathDB" id="FungiDB:P170DRAFT_433870"/>
<dbReference type="Proteomes" id="UP000234275">
    <property type="component" value="Unassembled WGS sequence"/>
</dbReference>
<comment type="similarity">
    <text evidence="1">Belongs to the Cyclase 1 superfamily.</text>
</comment>
<dbReference type="GO" id="GO:0019441">
    <property type="term" value="P:L-tryptophan catabolic process to kynurenine"/>
    <property type="evidence" value="ECO:0007669"/>
    <property type="project" value="InterPro"/>
</dbReference>
<comment type="caution">
    <text evidence="2">The sequence shown here is derived from an EMBL/GenBank/DDBJ whole genome shotgun (WGS) entry which is preliminary data.</text>
</comment>
<dbReference type="RefSeq" id="XP_024707268.1">
    <property type="nucleotide sequence ID" value="XM_024848594.1"/>
</dbReference>
<evidence type="ECO:0008006" key="4">
    <source>
        <dbReference type="Google" id="ProtNLM"/>
    </source>
</evidence>
<dbReference type="InterPro" id="IPR037175">
    <property type="entry name" value="KFase_sf"/>
</dbReference>
<protein>
    <recommendedName>
        <fullName evidence="4">Cyclase</fullName>
    </recommendedName>
</protein>
<proteinExistence type="inferred from homology"/>
<name>A0A2I2GGG5_9EURO</name>
<keyword evidence="3" id="KW-1185">Reference proteome</keyword>
<dbReference type="PANTHER" id="PTHR34861:SF8">
    <property type="entry name" value="CYCLASE"/>
    <property type="match status" value="1"/>
</dbReference>
<dbReference type="Pfam" id="PF04199">
    <property type="entry name" value="Cyclase"/>
    <property type="match status" value="1"/>
</dbReference>
<dbReference type="Gene3D" id="3.50.30.50">
    <property type="entry name" value="Putative cyclase"/>
    <property type="match status" value="1"/>
</dbReference>